<evidence type="ECO:0000256" key="1">
    <source>
        <dbReference type="SAM" id="MobiDB-lite"/>
    </source>
</evidence>
<dbReference type="Proteomes" id="UP000008311">
    <property type="component" value="Unassembled WGS sequence"/>
</dbReference>
<sequence>MAALPRPDSQSPATPCSMSRSPLPSKWAVCPTRLSQGAWPLAASAMASACAEGVISVGSACGCSGSCGCCSRLCARPGSASRSAASFRPSLAAPLRLDSAERAALPSSPKAWPRAPEASAGNPPMPSIAASNEEKPAAWSLEGGCVPRAERTPSMARCMALRASARCSIWLPEAATEKLDGRTFIGLLLLAAHLAQRQIAAAHLDDLAQAADPQLAGHQGLLRGLQADRQVGQHPRLQADGMLQAVHELVLVEHDLGLHGLVFLRAPARLHFLHIVLQLLHLRLRGLLRAQALLHRLARLVTLSRRGIDGHHQGIQGRHTGVSSLCSLSRWSRFGSAASPRHCPPSAAAMPEMLSSMEADSNMLCCRKAAMAGCRRIASSICGSEPAM</sequence>
<organism evidence="2 3">
    <name type="scientific">Ricinus communis</name>
    <name type="common">Castor bean</name>
    <dbReference type="NCBI Taxonomy" id="3988"/>
    <lineage>
        <taxon>Eukaryota</taxon>
        <taxon>Viridiplantae</taxon>
        <taxon>Streptophyta</taxon>
        <taxon>Embryophyta</taxon>
        <taxon>Tracheophyta</taxon>
        <taxon>Spermatophyta</taxon>
        <taxon>Magnoliopsida</taxon>
        <taxon>eudicotyledons</taxon>
        <taxon>Gunneridae</taxon>
        <taxon>Pentapetalae</taxon>
        <taxon>rosids</taxon>
        <taxon>fabids</taxon>
        <taxon>Malpighiales</taxon>
        <taxon>Euphorbiaceae</taxon>
        <taxon>Acalyphoideae</taxon>
        <taxon>Acalypheae</taxon>
        <taxon>Ricinus</taxon>
    </lineage>
</organism>
<proteinExistence type="predicted"/>
<reference evidence="3" key="1">
    <citation type="journal article" date="2010" name="Nat. Biotechnol.">
        <title>Draft genome sequence of the oilseed species Ricinus communis.</title>
        <authorList>
            <person name="Chan A.P."/>
            <person name="Crabtree J."/>
            <person name="Zhao Q."/>
            <person name="Lorenzi H."/>
            <person name="Orvis J."/>
            <person name="Puiu D."/>
            <person name="Melake-Berhan A."/>
            <person name="Jones K.M."/>
            <person name="Redman J."/>
            <person name="Chen G."/>
            <person name="Cahoon E.B."/>
            <person name="Gedil M."/>
            <person name="Stanke M."/>
            <person name="Haas B.J."/>
            <person name="Wortman J.R."/>
            <person name="Fraser-Liggett C.M."/>
            <person name="Ravel J."/>
            <person name="Rabinowicz P.D."/>
        </authorList>
    </citation>
    <scope>NUCLEOTIDE SEQUENCE [LARGE SCALE GENOMIC DNA]</scope>
    <source>
        <strain evidence="3">cv. Hale</strain>
    </source>
</reference>
<name>B9TJN0_RICCO</name>
<feature type="region of interest" description="Disordered" evidence="1">
    <location>
        <begin position="105"/>
        <end position="135"/>
    </location>
</feature>
<dbReference type="AlphaFoldDB" id="B9TJN0"/>
<evidence type="ECO:0000313" key="3">
    <source>
        <dbReference type="Proteomes" id="UP000008311"/>
    </source>
</evidence>
<feature type="region of interest" description="Disordered" evidence="1">
    <location>
        <begin position="1"/>
        <end position="24"/>
    </location>
</feature>
<feature type="compositionally biased region" description="Polar residues" evidence="1">
    <location>
        <begin position="8"/>
        <end position="22"/>
    </location>
</feature>
<evidence type="ECO:0000313" key="2">
    <source>
        <dbReference type="EMBL" id="EEF23934.1"/>
    </source>
</evidence>
<accession>B9TJN0</accession>
<gene>
    <name evidence="2" type="ORF">RCOM_1926150</name>
</gene>
<dbReference type="EMBL" id="EQ984133">
    <property type="protein sequence ID" value="EEF23934.1"/>
    <property type="molecule type" value="Genomic_DNA"/>
</dbReference>
<protein>
    <submittedName>
        <fullName evidence="2">Uncharacterized protein</fullName>
    </submittedName>
</protein>
<dbReference type="InParanoid" id="B9TJN0"/>
<keyword evidence="3" id="KW-1185">Reference proteome</keyword>